<proteinExistence type="predicted"/>
<evidence type="ECO:0000313" key="2">
    <source>
        <dbReference type="Proteomes" id="UP001226389"/>
    </source>
</evidence>
<accession>A0ABT9UHH0</accession>
<reference evidence="1 2" key="1">
    <citation type="submission" date="2023-07" db="EMBL/GenBank/DDBJ databases">
        <title>Sorghum-associated microbial communities from plants grown in Nebraska, USA.</title>
        <authorList>
            <person name="Schachtman D."/>
        </authorList>
    </citation>
    <scope>NUCLEOTIDE SEQUENCE [LARGE SCALE GENOMIC DNA]</scope>
    <source>
        <strain evidence="1 2">DS994</strain>
    </source>
</reference>
<comment type="caution">
    <text evidence="1">The sequence shown here is derived from an EMBL/GenBank/DDBJ whole genome shotgun (WGS) entry which is preliminary data.</text>
</comment>
<keyword evidence="2" id="KW-1185">Reference proteome</keyword>
<protein>
    <submittedName>
        <fullName evidence="1">Uncharacterized protein</fullName>
    </submittedName>
</protein>
<gene>
    <name evidence="1" type="ORF">J2T22_001596</name>
</gene>
<sequence length="122" mass="13158">MRIEGSFGILQYPVLAVSAVAGDLHGPIHGGPYPWLEEDLLARGFRSVLSGNLEDIVLKARPGDGSIRCRASTDDGLVCLLVDNRTVWSVQLDTGDPENLQWLKSSASRDVTIATGVLTRRG</sequence>
<evidence type="ECO:0000313" key="1">
    <source>
        <dbReference type="EMBL" id="MDQ0118418.1"/>
    </source>
</evidence>
<name>A0ABT9UHH0_9MICC</name>
<organism evidence="1 2">
    <name type="scientific">Pseudarthrobacter defluvii</name>
    <dbReference type="NCBI Taxonomy" id="410837"/>
    <lineage>
        <taxon>Bacteria</taxon>
        <taxon>Bacillati</taxon>
        <taxon>Actinomycetota</taxon>
        <taxon>Actinomycetes</taxon>
        <taxon>Micrococcales</taxon>
        <taxon>Micrococcaceae</taxon>
        <taxon>Pseudarthrobacter</taxon>
    </lineage>
</organism>
<dbReference type="RefSeq" id="WP_307489423.1">
    <property type="nucleotide sequence ID" value="NZ_JAUSSY010000005.1"/>
</dbReference>
<dbReference type="Proteomes" id="UP001226389">
    <property type="component" value="Unassembled WGS sequence"/>
</dbReference>
<dbReference type="EMBL" id="JAUSSY010000005">
    <property type="protein sequence ID" value="MDQ0118418.1"/>
    <property type="molecule type" value="Genomic_DNA"/>
</dbReference>